<dbReference type="EMBL" id="CACVKT020001464">
    <property type="protein sequence ID" value="CAC5368282.1"/>
    <property type="molecule type" value="Genomic_DNA"/>
</dbReference>
<dbReference type="OrthoDB" id="8830751at2759"/>
<dbReference type="Gene3D" id="1.10.287.110">
    <property type="entry name" value="DnaJ domain"/>
    <property type="match status" value="1"/>
</dbReference>
<dbReference type="GO" id="GO:0071218">
    <property type="term" value="P:cellular response to misfolded protein"/>
    <property type="evidence" value="ECO:0007669"/>
    <property type="project" value="TreeGrafter"/>
</dbReference>
<dbReference type="PANTHER" id="PTHR43908:SF3">
    <property type="entry name" value="AT29763P-RELATED"/>
    <property type="match status" value="1"/>
</dbReference>
<keyword evidence="1" id="KW-0175">Coiled coil</keyword>
<dbReference type="InterPro" id="IPR036869">
    <property type="entry name" value="J_dom_sf"/>
</dbReference>
<dbReference type="Proteomes" id="UP000507470">
    <property type="component" value="Unassembled WGS sequence"/>
</dbReference>
<reference evidence="4 5" key="1">
    <citation type="submission" date="2020-06" db="EMBL/GenBank/DDBJ databases">
        <authorList>
            <person name="Li R."/>
            <person name="Bekaert M."/>
        </authorList>
    </citation>
    <scope>NUCLEOTIDE SEQUENCE [LARGE SCALE GENOMIC DNA]</scope>
    <source>
        <strain evidence="5">wild</strain>
    </source>
</reference>
<sequence length="371" mass="43688">MTYIWFNILTSALKRVIHPTDTQNEMLLSKFSCKDGSILVFGVIVFFILTHYIGVFGSSVLLGVIVARSCWIISSRERNDTIQQFNMVIDRLDRENEHLKSQISQHSYRTNKLQDKMMIQHQRKQLESENKLREEKHLSKQKCDEVERNMEKFITRYEDKKKEVAISLQEQRLQNQKYNNICAELSENLNIAHNERKWIESQLQASISDMQKEQRMYEENEKMYRIRLQKLEAENKSLKEIQKKYEENVIKLQGLQNTVSTTYKELERMKSEKISWTAKSNEIKQTIKDMEKAQLNDFYSKRQVDAIYKLSSAKTDYERLGIRLGATRVDVNTAYKKLSILVHPDKNAAPGSEEAFRILHSAKNTLLKKCC</sequence>
<dbReference type="Pfam" id="PF00226">
    <property type="entry name" value="DnaJ"/>
    <property type="match status" value="1"/>
</dbReference>
<keyword evidence="5" id="KW-1185">Reference proteome</keyword>
<dbReference type="AlphaFoldDB" id="A0A6J8AIH1"/>
<proteinExistence type="predicted"/>
<dbReference type="GO" id="GO:0005789">
    <property type="term" value="C:endoplasmic reticulum membrane"/>
    <property type="evidence" value="ECO:0007669"/>
    <property type="project" value="TreeGrafter"/>
</dbReference>
<dbReference type="PANTHER" id="PTHR43908">
    <property type="entry name" value="AT29763P-RELATED"/>
    <property type="match status" value="1"/>
</dbReference>
<evidence type="ECO:0000259" key="3">
    <source>
        <dbReference type="PROSITE" id="PS50076"/>
    </source>
</evidence>
<feature type="domain" description="J" evidence="3">
    <location>
        <begin position="315"/>
        <end position="371"/>
    </location>
</feature>
<dbReference type="InterPro" id="IPR001623">
    <property type="entry name" value="DnaJ_domain"/>
</dbReference>
<evidence type="ECO:0000256" key="1">
    <source>
        <dbReference type="SAM" id="Coils"/>
    </source>
</evidence>
<gene>
    <name evidence="4" type="ORF">MCOR_7877</name>
</gene>
<accession>A0A6J8AIH1</accession>
<keyword evidence="2" id="KW-0472">Membrane</keyword>
<name>A0A6J8AIH1_MYTCO</name>
<feature type="transmembrane region" description="Helical" evidence="2">
    <location>
        <begin position="38"/>
        <end position="67"/>
    </location>
</feature>
<evidence type="ECO:0000313" key="4">
    <source>
        <dbReference type="EMBL" id="CAC5368282.1"/>
    </source>
</evidence>
<protein>
    <submittedName>
        <fullName evidence="4">DNAJC27</fullName>
    </submittedName>
</protein>
<keyword evidence="2" id="KW-1133">Transmembrane helix</keyword>
<dbReference type="InterPro" id="IPR051100">
    <property type="entry name" value="DnaJ_subfamily_B/C"/>
</dbReference>
<keyword evidence="2" id="KW-0812">Transmembrane</keyword>
<dbReference type="CDD" id="cd06257">
    <property type="entry name" value="DnaJ"/>
    <property type="match status" value="1"/>
</dbReference>
<evidence type="ECO:0000313" key="5">
    <source>
        <dbReference type="Proteomes" id="UP000507470"/>
    </source>
</evidence>
<dbReference type="SUPFAM" id="SSF46565">
    <property type="entry name" value="Chaperone J-domain"/>
    <property type="match status" value="1"/>
</dbReference>
<organism evidence="4 5">
    <name type="scientific">Mytilus coruscus</name>
    <name type="common">Sea mussel</name>
    <dbReference type="NCBI Taxonomy" id="42192"/>
    <lineage>
        <taxon>Eukaryota</taxon>
        <taxon>Metazoa</taxon>
        <taxon>Spiralia</taxon>
        <taxon>Lophotrochozoa</taxon>
        <taxon>Mollusca</taxon>
        <taxon>Bivalvia</taxon>
        <taxon>Autobranchia</taxon>
        <taxon>Pteriomorphia</taxon>
        <taxon>Mytilida</taxon>
        <taxon>Mytiloidea</taxon>
        <taxon>Mytilidae</taxon>
        <taxon>Mytilinae</taxon>
        <taxon>Mytilus</taxon>
    </lineage>
</organism>
<dbReference type="GO" id="GO:0030544">
    <property type="term" value="F:Hsp70 protein binding"/>
    <property type="evidence" value="ECO:0007669"/>
    <property type="project" value="TreeGrafter"/>
</dbReference>
<dbReference type="PROSITE" id="PS50076">
    <property type="entry name" value="DNAJ_2"/>
    <property type="match status" value="1"/>
</dbReference>
<feature type="coiled-coil region" evidence="1">
    <location>
        <begin position="82"/>
        <end position="272"/>
    </location>
</feature>
<dbReference type="SMART" id="SM00271">
    <property type="entry name" value="DnaJ"/>
    <property type="match status" value="1"/>
</dbReference>
<evidence type="ECO:0000256" key="2">
    <source>
        <dbReference type="SAM" id="Phobius"/>
    </source>
</evidence>